<evidence type="ECO:0000313" key="3">
    <source>
        <dbReference type="Proteomes" id="UP001597468"/>
    </source>
</evidence>
<comment type="caution">
    <text evidence="2">The sequence shown here is derived from an EMBL/GenBank/DDBJ whole genome shotgun (WGS) entry which is preliminary data.</text>
</comment>
<gene>
    <name evidence="2" type="ORF">ACFSTG_04690</name>
</gene>
<protein>
    <submittedName>
        <fullName evidence="2">Alpha/beta fold hydrolase</fullName>
    </submittedName>
</protein>
<dbReference type="InterPro" id="IPR029058">
    <property type="entry name" value="AB_hydrolase_fold"/>
</dbReference>
<dbReference type="InterPro" id="IPR000073">
    <property type="entry name" value="AB_hydrolase_1"/>
</dbReference>
<keyword evidence="3" id="KW-1185">Reference proteome</keyword>
<reference evidence="3" key="1">
    <citation type="journal article" date="2019" name="Int. J. Syst. Evol. Microbiol.">
        <title>The Global Catalogue of Microorganisms (GCM) 10K type strain sequencing project: providing services to taxonomists for standard genome sequencing and annotation.</title>
        <authorList>
            <consortium name="The Broad Institute Genomics Platform"/>
            <consortium name="The Broad Institute Genome Sequencing Center for Infectious Disease"/>
            <person name="Wu L."/>
            <person name="Ma J."/>
        </authorList>
    </citation>
    <scope>NUCLEOTIDE SEQUENCE [LARGE SCALE GENOMIC DNA]</scope>
    <source>
        <strain evidence="3">KCTC 42585</strain>
    </source>
</reference>
<accession>A0ABW5IU06</accession>
<evidence type="ECO:0000259" key="1">
    <source>
        <dbReference type="Pfam" id="PF00561"/>
    </source>
</evidence>
<dbReference type="SUPFAM" id="SSF53474">
    <property type="entry name" value="alpha/beta-Hydrolases"/>
    <property type="match status" value="1"/>
</dbReference>
<organism evidence="2 3">
    <name type="scientific">Salinimicrobium flavum</name>
    <dbReference type="NCBI Taxonomy" id="1737065"/>
    <lineage>
        <taxon>Bacteria</taxon>
        <taxon>Pseudomonadati</taxon>
        <taxon>Bacteroidota</taxon>
        <taxon>Flavobacteriia</taxon>
        <taxon>Flavobacteriales</taxon>
        <taxon>Flavobacteriaceae</taxon>
        <taxon>Salinimicrobium</taxon>
    </lineage>
</organism>
<sequence>MKIKFQTKEIHYTSEGTGETLVLLHGFLESKEIWTEFIPEFSKYGRVITIDLPGHGVSEVIDEIHSMELMAESVKTVLDHLKIEKSNFIGHSMGGYVTLAFMERYPEMSGEIMLLNSTPQEDDEEKKTIRERSVALAEKNKKAYVSMAISNLLPPENQKKYQKEVNVLKERAYNFSVKGITAALKGMKIRTNKFETLKNYKGVKAIVAGELDPIMNYHDIKKLANRSNCRFYGVPGGHLTYMEARQDFINLCISSKK</sequence>
<dbReference type="EMBL" id="JBHULT010000006">
    <property type="protein sequence ID" value="MFD2517181.1"/>
    <property type="molecule type" value="Genomic_DNA"/>
</dbReference>
<feature type="domain" description="AB hydrolase-1" evidence="1">
    <location>
        <begin position="20"/>
        <end position="243"/>
    </location>
</feature>
<dbReference type="PANTHER" id="PTHR43798">
    <property type="entry name" value="MONOACYLGLYCEROL LIPASE"/>
    <property type="match status" value="1"/>
</dbReference>
<keyword evidence="2" id="KW-0378">Hydrolase</keyword>
<dbReference type="RefSeq" id="WP_380748958.1">
    <property type="nucleotide sequence ID" value="NZ_JBHULT010000006.1"/>
</dbReference>
<dbReference type="PRINTS" id="PR00111">
    <property type="entry name" value="ABHYDROLASE"/>
</dbReference>
<proteinExistence type="predicted"/>
<name>A0ABW5IU06_9FLAO</name>
<dbReference type="InterPro" id="IPR050266">
    <property type="entry name" value="AB_hydrolase_sf"/>
</dbReference>
<dbReference type="Pfam" id="PF00561">
    <property type="entry name" value="Abhydrolase_1"/>
    <property type="match status" value="1"/>
</dbReference>
<evidence type="ECO:0000313" key="2">
    <source>
        <dbReference type="EMBL" id="MFD2517181.1"/>
    </source>
</evidence>
<dbReference type="GO" id="GO:0016787">
    <property type="term" value="F:hydrolase activity"/>
    <property type="evidence" value="ECO:0007669"/>
    <property type="project" value="UniProtKB-KW"/>
</dbReference>
<dbReference type="Proteomes" id="UP001597468">
    <property type="component" value="Unassembled WGS sequence"/>
</dbReference>
<dbReference type="Gene3D" id="3.40.50.1820">
    <property type="entry name" value="alpha/beta hydrolase"/>
    <property type="match status" value="1"/>
</dbReference>